<reference evidence="1" key="1">
    <citation type="journal article" date="2015" name="Genome Biol. Evol.">
        <title>Organellar Genomes of White Spruce (Picea glauca): Assembly and Annotation.</title>
        <authorList>
            <person name="Jackman S.D."/>
            <person name="Warren R.L."/>
            <person name="Gibb E.A."/>
            <person name="Vandervalk B.P."/>
            <person name="Mohamadi H."/>
            <person name="Chu J."/>
            <person name="Raymond A."/>
            <person name="Pleasance S."/>
            <person name="Coope R."/>
            <person name="Wildung M.R."/>
            <person name="Ritland C.E."/>
            <person name="Bousquet J."/>
            <person name="Jones S.J."/>
            <person name="Bohlmann J."/>
            <person name="Birol I."/>
        </authorList>
    </citation>
    <scope>NUCLEOTIDE SEQUENCE [LARGE SCALE GENOMIC DNA]</scope>
    <source>
        <tissue evidence="1">Flushing bud</tissue>
    </source>
</reference>
<name>A0A101LVE2_PICGL</name>
<comment type="caution">
    <text evidence="1">The sequence shown here is derived from an EMBL/GenBank/DDBJ whole genome shotgun (WGS) entry which is preliminary data.</text>
</comment>
<keyword evidence="1" id="KW-0496">Mitochondrion</keyword>
<sequence length="55" mass="6220">MRGMVLLLLLCLPLIKIKLRDKVDTLQIQLIPVQLLLLGISPFPNNRLLLLIGMT</sequence>
<protein>
    <submittedName>
        <fullName evidence="1">Uncharacterized protein</fullName>
    </submittedName>
</protein>
<geneLocation type="mitochondrion" evidence="1"/>
<accession>A0A101LVE2</accession>
<dbReference type="AlphaFoldDB" id="A0A101LVE2"/>
<organism evidence="1">
    <name type="scientific">Picea glauca</name>
    <name type="common">White spruce</name>
    <name type="synonym">Pinus glauca</name>
    <dbReference type="NCBI Taxonomy" id="3330"/>
    <lineage>
        <taxon>Eukaryota</taxon>
        <taxon>Viridiplantae</taxon>
        <taxon>Streptophyta</taxon>
        <taxon>Embryophyta</taxon>
        <taxon>Tracheophyta</taxon>
        <taxon>Spermatophyta</taxon>
        <taxon>Pinopsida</taxon>
        <taxon>Pinidae</taxon>
        <taxon>Conifers I</taxon>
        <taxon>Pinales</taxon>
        <taxon>Pinaceae</taxon>
        <taxon>Picea</taxon>
    </lineage>
</organism>
<proteinExistence type="predicted"/>
<dbReference type="EMBL" id="LKAM01000014">
    <property type="protein sequence ID" value="KUM46035.1"/>
    <property type="molecule type" value="Genomic_DNA"/>
</dbReference>
<evidence type="ECO:0000313" key="1">
    <source>
        <dbReference type="EMBL" id="KUM46035.1"/>
    </source>
</evidence>
<gene>
    <name evidence="1" type="ORF">ABT39_MTgene2138</name>
</gene>